<evidence type="ECO:0000256" key="4">
    <source>
        <dbReference type="PIRNR" id="PIRNR002070"/>
    </source>
</evidence>
<dbReference type="InterPro" id="IPR012340">
    <property type="entry name" value="NA-bd_OB-fold"/>
</dbReference>
<sequence length="169" mass="18512">MINRVVIVGRLTKDPELRYTPNGIASCRFTVAVNRTFKGQNGEQEADFINCQAWRKHAENLANFMKKGSLIGLEGRIQTGSYEGQDGKRVYTTDVVADSIQFLEPRNGTGGSQGTSNYESSTNTGGQYQGSSQGQYGGNNNQPSYTRADEDPFANSKGPIEVNEDDLPF</sequence>
<dbReference type="Gene3D" id="2.40.50.140">
    <property type="entry name" value="Nucleic acid-binding proteins"/>
    <property type="match status" value="1"/>
</dbReference>
<dbReference type="SUPFAM" id="SSF50249">
    <property type="entry name" value="Nucleic acid-binding proteins"/>
    <property type="match status" value="1"/>
</dbReference>
<evidence type="ECO:0000256" key="5">
    <source>
        <dbReference type="SAM" id="MobiDB-lite"/>
    </source>
</evidence>
<name>A0A1E4R4Q1_9BACI</name>
<evidence type="ECO:0000256" key="3">
    <source>
        <dbReference type="HAMAP-Rule" id="MF_00984"/>
    </source>
</evidence>
<dbReference type="GO" id="GO:0006281">
    <property type="term" value="P:DNA repair"/>
    <property type="evidence" value="ECO:0007669"/>
    <property type="project" value="UniProtKB-UniRule"/>
</dbReference>
<evidence type="ECO:0000256" key="1">
    <source>
        <dbReference type="ARBA" id="ARBA00023125"/>
    </source>
</evidence>
<dbReference type="GO" id="GO:0006260">
    <property type="term" value="P:DNA replication"/>
    <property type="evidence" value="ECO:0007669"/>
    <property type="project" value="UniProtKB-UniRule"/>
</dbReference>
<evidence type="ECO:0000256" key="2">
    <source>
        <dbReference type="ARBA" id="ARBA00023172"/>
    </source>
</evidence>
<feature type="region of interest" description="Disordered" evidence="5">
    <location>
        <begin position="103"/>
        <end position="169"/>
    </location>
</feature>
<keyword evidence="3" id="KW-0234">DNA repair</keyword>
<dbReference type="PIRSF" id="PIRSF002070">
    <property type="entry name" value="SSB"/>
    <property type="match status" value="1"/>
</dbReference>
<feature type="compositionally biased region" description="Low complexity" evidence="5">
    <location>
        <begin position="120"/>
        <end position="142"/>
    </location>
</feature>
<comment type="caution">
    <text evidence="6">The sequence shown here is derived from an EMBL/GenBank/DDBJ whole genome shotgun (WGS) entry which is preliminary data.</text>
</comment>
<comment type="function">
    <text evidence="3">Plays an important role in DNA replication, recombination and repair. Binds to ssDNA and to an array of partner proteins to recruit them to their sites of action during DNA metabolism.</text>
</comment>
<dbReference type="Pfam" id="PF00436">
    <property type="entry name" value="SSB"/>
    <property type="match status" value="1"/>
</dbReference>
<dbReference type="AlphaFoldDB" id="A0A1E4R4Q1"/>
<gene>
    <name evidence="6" type="ORF">BG258_05780</name>
</gene>
<evidence type="ECO:0000313" key="7">
    <source>
        <dbReference type="Proteomes" id="UP000094784"/>
    </source>
</evidence>
<reference evidence="6 7" key="1">
    <citation type="submission" date="2016-09" db="EMBL/GenBank/DDBJ databases">
        <title>Draft genome sequence of the soil isolate, Lysinibacillus fusiformis M5, a potential hypoxanthine producer.</title>
        <authorList>
            <person name="Gallegos-Monterrosa R."/>
            <person name="Maroti G."/>
            <person name="Balint B."/>
            <person name="Kovacs A.T."/>
        </authorList>
    </citation>
    <scope>NUCLEOTIDE SEQUENCE [LARGE SCALE GENOMIC DNA]</scope>
    <source>
        <strain evidence="6 7">M5</strain>
    </source>
</reference>
<dbReference type="PANTHER" id="PTHR10302:SF27">
    <property type="entry name" value="SINGLE-STRANDED DNA-BINDING PROTEIN"/>
    <property type="match status" value="1"/>
</dbReference>
<dbReference type="GO" id="GO:0009295">
    <property type="term" value="C:nucleoid"/>
    <property type="evidence" value="ECO:0007669"/>
    <property type="project" value="TreeGrafter"/>
</dbReference>
<feature type="short sequence motif" description="Important for interaction with partner proteins" evidence="3">
    <location>
        <begin position="164"/>
        <end position="169"/>
    </location>
</feature>
<keyword evidence="3" id="KW-0235">DNA replication</keyword>
<keyword evidence="3" id="KW-0227">DNA damage</keyword>
<dbReference type="EMBL" id="MECQ01000001">
    <property type="protein sequence ID" value="ODV55446.1"/>
    <property type="molecule type" value="Genomic_DNA"/>
</dbReference>
<accession>A0A1E4R4Q1</accession>
<dbReference type="GO" id="GO:0006310">
    <property type="term" value="P:DNA recombination"/>
    <property type="evidence" value="ECO:0007669"/>
    <property type="project" value="UniProtKB-UniRule"/>
</dbReference>
<evidence type="ECO:0000313" key="6">
    <source>
        <dbReference type="EMBL" id="ODV55446.1"/>
    </source>
</evidence>
<dbReference type="PANTHER" id="PTHR10302">
    <property type="entry name" value="SINGLE-STRANDED DNA-BINDING PROTEIN"/>
    <property type="match status" value="1"/>
</dbReference>
<organism evidence="6 7">
    <name type="scientific">Lysinibacillus fusiformis</name>
    <dbReference type="NCBI Taxonomy" id="28031"/>
    <lineage>
        <taxon>Bacteria</taxon>
        <taxon>Bacillati</taxon>
        <taxon>Bacillota</taxon>
        <taxon>Bacilli</taxon>
        <taxon>Bacillales</taxon>
        <taxon>Bacillaceae</taxon>
        <taxon>Lysinibacillus</taxon>
    </lineage>
</organism>
<comment type="subunit">
    <text evidence="3">Homotetramer.</text>
</comment>
<dbReference type="OrthoDB" id="9809878at2"/>
<dbReference type="Proteomes" id="UP000094784">
    <property type="component" value="Unassembled WGS sequence"/>
</dbReference>
<dbReference type="FunFam" id="2.40.50.140:FF:000084">
    <property type="entry name" value="Single-stranded DNA-binding protein"/>
    <property type="match status" value="1"/>
</dbReference>
<proteinExistence type="inferred from homology"/>
<dbReference type="PROSITE" id="PS50935">
    <property type="entry name" value="SSB"/>
    <property type="match status" value="1"/>
</dbReference>
<dbReference type="RefSeq" id="WP_069480532.1">
    <property type="nucleotide sequence ID" value="NZ_KV766182.1"/>
</dbReference>
<dbReference type="InterPro" id="IPR000424">
    <property type="entry name" value="Primosome_PriB/ssb"/>
</dbReference>
<dbReference type="NCBIfam" id="TIGR00621">
    <property type="entry name" value="ssb"/>
    <property type="match status" value="1"/>
</dbReference>
<keyword evidence="1 3" id="KW-0238">DNA-binding</keyword>
<dbReference type="InterPro" id="IPR011344">
    <property type="entry name" value="ssDNA-bd"/>
</dbReference>
<comment type="caution">
    <text evidence="3">Lacks conserved residue(s) required for the propagation of feature annotation.</text>
</comment>
<keyword evidence="2 3" id="KW-0233">DNA recombination</keyword>
<dbReference type="GO" id="GO:0003697">
    <property type="term" value="F:single-stranded DNA binding"/>
    <property type="evidence" value="ECO:0007669"/>
    <property type="project" value="UniProtKB-UniRule"/>
</dbReference>
<dbReference type="CDD" id="cd04496">
    <property type="entry name" value="SSB_OBF"/>
    <property type="match status" value="1"/>
</dbReference>
<dbReference type="HAMAP" id="MF_00984">
    <property type="entry name" value="SSB"/>
    <property type="match status" value="1"/>
</dbReference>
<protein>
    <recommendedName>
        <fullName evidence="3 4">Single-stranded DNA-binding protein</fullName>
        <shortName evidence="3">SSB</shortName>
    </recommendedName>
</protein>